<dbReference type="Pfam" id="PF12833">
    <property type="entry name" value="HTH_18"/>
    <property type="match status" value="1"/>
</dbReference>
<dbReference type="SMART" id="SM00342">
    <property type="entry name" value="HTH_ARAC"/>
    <property type="match status" value="1"/>
</dbReference>
<evidence type="ECO:0000256" key="3">
    <source>
        <dbReference type="ARBA" id="ARBA00023163"/>
    </source>
</evidence>
<evidence type="ECO:0000256" key="2">
    <source>
        <dbReference type="ARBA" id="ARBA00023125"/>
    </source>
</evidence>
<keyword evidence="6" id="KW-1185">Reference proteome</keyword>
<organism evidence="5 6">
    <name type="scientific">Enterovibrio qingdaonensis</name>
    <dbReference type="NCBI Taxonomy" id="2899818"/>
    <lineage>
        <taxon>Bacteria</taxon>
        <taxon>Pseudomonadati</taxon>
        <taxon>Pseudomonadota</taxon>
        <taxon>Gammaproteobacteria</taxon>
        <taxon>Vibrionales</taxon>
        <taxon>Vibrionaceae</taxon>
        <taxon>Enterovibrio</taxon>
    </lineage>
</organism>
<dbReference type="PROSITE" id="PS00041">
    <property type="entry name" value="HTH_ARAC_FAMILY_1"/>
    <property type="match status" value="1"/>
</dbReference>
<dbReference type="PANTHER" id="PTHR43280:SF28">
    <property type="entry name" value="HTH-TYPE TRANSCRIPTIONAL ACTIVATOR RHAS"/>
    <property type="match status" value="1"/>
</dbReference>
<evidence type="ECO:0000313" key="6">
    <source>
        <dbReference type="Proteomes" id="UP001149821"/>
    </source>
</evidence>
<evidence type="ECO:0000313" key="5">
    <source>
        <dbReference type="EMBL" id="MDD1784261.1"/>
    </source>
</evidence>
<evidence type="ECO:0000259" key="4">
    <source>
        <dbReference type="PROSITE" id="PS01124"/>
    </source>
</evidence>
<dbReference type="PRINTS" id="PR00032">
    <property type="entry name" value="HTHARAC"/>
</dbReference>
<feature type="domain" description="HTH araC/xylS-type" evidence="4">
    <location>
        <begin position="236"/>
        <end position="334"/>
    </location>
</feature>
<keyword evidence="3" id="KW-0804">Transcription</keyword>
<protein>
    <submittedName>
        <fullName evidence="5">GlxA family transcriptional regulator</fullName>
    </submittedName>
</protein>
<name>A0ABT5QVE1_9GAMM</name>
<dbReference type="Gene3D" id="3.40.50.880">
    <property type="match status" value="1"/>
</dbReference>
<dbReference type="InterPro" id="IPR018062">
    <property type="entry name" value="HTH_AraC-typ_CS"/>
</dbReference>
<keyword evidence="2" id="KW-0238">DNA-binding</keyword>
<dbReference type="RefSeq" id="WP_274146083.1">
    <property type="nucleotide sequence ID" value="NZ_JAJUBB010000033.1"/>
</dbReference>
<dbReference type="PROSITE" id="PS01124">
    <property type="entry name" value="HTH_ARAC_FAMILY_2"/>
    <property type="match status" value="1"/>
</dbReference>
<dbReference type="EMBL" id="JAJUBB010000033">
    <property type="protein sequence ID" value="MDD1784261.1"/>
    <property type="molecule type" value="Genomic_DNA"/>
</dbReference>
<dbReference type="InterPro" id="IPR009057">
    <property type="entry name" value="Homeodomain-like_sf"/>
</dbReference>
<comment type="caution">
    <text evidence="5">The sequence shown here is derived from an EMBL/GenBank/DDBJ whole genome shotgun (WGS) entry which is preliminary data.</text>
</comment>
<dbReference type="Proteomes" id="UP001149821">
    <property type="component" value="Unassembled WGS sequence"/>
</dbReference>
<keyword evidence="1" id="KW-0805">Transcription regulation</keyword>
<dbReference type="SUPFAM" id="SSF52317">
    <property type="entry name" value="Class I glutamine amidotransferase-like"/>
    <property type="match status" value="1"/>
</dbReference>
<reference evidence="5" key="1">
    <citation type="submission" date="2021-12" db="EMBL/GenBank/DDBJ databases">
        <title>Enterovibrio ZSDZ35 sp. nov. and Enterovibrio ZSDZ42 sp. nov., isolated from coastal seawater in Qingdao.</title>
        <authorList>
            <person name="Zhang P."/>
        </authorList>
    </citation>
    <scope>NUCLEOTIDE SEQUENCE</scope>
    <source>
        <strain evidence="5">ZSDZ35</strain>
    </source>
</reference>
<gene>
    <name evidence="5" type="ORF">LRP49_24090</name>
</gene>
<evidence type="ECO:0000256" key="1">
    <source>
        <dbReference type="ARBA" id="ARBA00023015"/>
    </source>
</evidence>
<dbReference type="PANTHER" id="PTHR43280">
    <property type="entry name" value="ARAC-FAMILY TRANSCRIPTIONAL REGULATOR"/>
    <property type="match status" value="1"/>
</dbReference>
<proteinExistence type="predicted"/>
<dbReference type="InterPro" id="IPR020449">
    <property type="entry name" value="Tscrpt_reg_AraC-type_HTH"/>
</dbReference>
<dbReference type="SUPFAM" id="SSF46689">
    <property type="entry name" value="Homeodomain-like"/>
    <property type="match status" value="2"/>
</dbReference>
<dbReference type="InterPro" id="IPR018060">
    <property type="entry name" value="HTH_AraC"/>
</dbReference>
<dbReference type="InterPro" id="IPR029062">
    <property type="entry name" value="Class_I_gatase-like"/>
</dbReference>
<accession>A0ABT5QVE1</accession>
<sequence>MQTSPSSPLSPTAQMPLIADDDGVFTLSFLLLPEYAMVSLLSAIEPLRIANRLAGKTLFRWQCFSDDGEPVLASNGLALQASIPISASEKPRNLFVNASFHPEKHISDASVKWLRELHRMGSMVGALDTGCYLLAKAKLLEGYPITLHWEAKPSFQERYPELEISDELFEIQGKRVTCAGGTAATDMMLYLIDAYFKPELAILVCEQLIKCTARNPTDHQRISQAEKLNLRHPKIVKALDLMASNIENPLTTSDLADRLSVSVRHLERLFLQHLSCSPTAYYLRLRVEHSQYLLSDSGLSIADIALACGFCSTAHFSRRYRALYGTTASQYRSGIE</sequence>
<dbReference type="Gene3D" id="1.10.10.60">
    <property type="entry name" value="Homeodomain-like"/>
    <property type="match status" value="1"/>
</dbReference>
<dbReference type="CDD" id="cd03136">
    <property type="entry name" value="GATase1_AraC_ArgR_like"/>
    <property type="match status" value="1"/>
</dbReference>